<dbReference type="InterPro" id="IPR037219">
    <property type="entry name" value="Peptidase_M41-like"/>
</dbReference>
<feature type="binding site" evidence="14">
    <location>
        <position position="500"/>
    </location>
    <ligand>
        <name>Zn(2+)</name>
        <dbReference type="ChEBI" id="CHEBI:29105"/>
        <note>catalytic</note>
    </ligand>
</feature>
<dbReference type="InterPro" id="IPR011546">
    <property type="entry name" value="Pept_M41_FtsH_extracell"/>
</dbReference>
<evidence type="ECO:0000313" key="18">
    <source>
        <dbReference type="Proteomes" id="UP000225997"/>
    </source>
</evidence>
<dbReference type="PANTHER" id="PTHR23076:SF113">
    <property type="entry name" value="ATP-DEPENDENT ZINC METALLOPROTEASE FTSH 1, CHLOROPLASTIC-RELATED"/>
    <property type="match status" value="1"/>
</dbReference>
<comment type="similarity">
    <text evidence="13 14">In the central section; belongs to the AAA ATPase family.</text>
</comment>
<dbReference type="SUPFAM" id="SSF140990">
    <property type="entry name" value="FtsH protease domain-like"/>
    <property type="match status" value="1"/>
</dbReference>
<keyword evidence="8 14" id="KW-0862">Zinc</keyword>
<evidence type="ECO:0000256" key="5">
    <source>
        <dbReference type="ARBA" id="ARBA00022723"/>
    </source>
</evidence>
<keyword evidence="11 14" id="KW-0482">Metalloprotease</keyword>
<dbReference type="Pfam" id="PF00004">
    <property type="entry name" value="AAA"/>
    <property type="match status" value="1"/>
</dbReference>
<dbReference type="AlphaFoldDB" id="A0A2C4Q186"/>
<dbReference type="Gene3D" id="3.30.720.210">
    <property type="match status" value="1"/>
</dbReference>
<dbReference type="InterPro" id="IPR000642">
    <property type="entry name" value="Peptidase_M41"/>
</dbReference>
<dbReference type="PANTHER" id="PTHR23076">
    <property type="entry name" value="METALLOPROTEASE M41 FTSH"/>
    <property type="match status" value="1"/>
</dbReference>
<comment type="cofactor">
    <cofactor evidence="14">
        <name>Zn(2+)</name>
        <dbReference type="ChEBI" id="CHEBI:29105"/>
    </cofactor>
    <text evidence="14">Binds 1 zinc ion per subunit.</text>
</comment>
<comment type="similarity">
    <text evidence="15">Belongs to the AAA ATPase family.</text>
</comment>
<dbReference type="Pfam" id="PF17862">
    <property type="entry name" value="AAA_lid_3"/>
    <property type="match status" value="1"/>
</dbReference>
<evidence type="ECO:0000256" key="11">
    <source>
        <dbReference type="ARBA" id="ARBA00023049"/>
    </source>
</evidence>
<dbReference type="SUPFAM" id="SSF52540">
    <property type="entry name" value="P-loop containing nucleoside triphosphate hydrolases"/>
    <property type="match status" value="1"/>
</dbReference>
<evidence type="ECO:0000256" key="9">
    <source>
        <dbReference type="ARBA" id="ARBA00022840"/>
    </source>
</evidence>
<accession>A0A2C4Q186</accession>
<dbReference type="Proteomes" id="UP000225997">
    <property type="component" value="Unassembled WGS sequence"/>
</dbReference>
<evidence type="ECO:0000256" key="12">
    <source>
        <dbReference type="ARBA" id="ARBA00023136"/>
    </source>
</evidence>
<dbReference type="GO" id="GO:0006508">
    <property type="term" value="P:proteolysis"/>
    <property type="evidence" value="ECO:0007669"/>
    <property type="project" value="UniProtKB-KW"/>
</dbReference>
<dbReference type="GO" id="GO:0016887">
    <property type="term" value="F:ATP hydrolysis activity"/>
    <property type="evidence" value="ECO:0007669"/>
    <property type="project" value="UniProtKB-UniRule"/>
</dbReference>
<dbReference type="GO" id="GO:0004222">
    <property type="term" value="F:metalloendopeptidase activity"/>
    <property type="evidence" value="ECO:0007669"/>
    <property type="project" value="InterPro"/>
</dbReference>
<comment type="subcellular location">
    <subcellularLocation>
        <location evidence="14">Cell membrane</location>
        <topology evidence="14">Multi-pass membrane protein</topology>
        <orientation evidence="14">Cytoplasmic side</orientation>
    </subcellularLocation>
    <subcellularLocation>
        <location evidence="1">Membrane</location>
    </subcellularLocation>
</comment>
<keyword evidence="9 14" id="KW-0067">ATP-binding</keyword>
<dbReference type="PROSITE" id="PS00674">
    <property type="entry name" value="AAA"/>
    <property type="match status" value="1"/>
</dbReference>
<dbReference type="EMBL" id="NUSQ01000133">
    <property type="protein sequence ID" value="PHD64704.1"/>
    <property type="molecule type" value="Genomic_DNA"/>
</dbReference>
<keyword evidence="12 14" id="KW-0472">Membrane</keyword>
<dbReference type="RefSeq" id="WP_100062274.1">
    <property type="nucleotide sequence ID" value="NZ_JBNTQL010000035.1"/>
</dbReference>
<dbReference type="InterPro" id="IPR003960">
    <property type="entry name" value="ATPase_AAA_CS"/>
</dbReference>
<evidence type="ECO:0000256" key="7">
    <source>
        <dbReference type="ARBA" id="ARBA00022801"/>
    </source>
</evidence>
<dbReference type="InterPro" id="IPR005936">
    <property type="entry name" value="FtsH"/>
</dbReference>
<dbReference type="InterPro" id="IPR041569">
    <property type="entry name" value="AAA_lid_3"/>
</dbReference>
<keyword evidence="4 14" id="KW-0812">Transmembrane</keyword>
<dbReference type="InterPro" id="IPR003593">
    <property type="entry name" value="AAA+_ATPase"/>
</dbReference>
<dbReference type="Gene3D" id="1.10.8.60">
    <property type="match status" value="1"/>
</dbReference>
<comment type="caution">
    <text evidence="17">The sequence shown here is derived from an EMBL/GenBank/DDBJ whole genome shotgun (WGS) entry which is preliminary data.</text>
</comment>
<evidence type="ECO:0000256" key="2">
    <source>
        <dbReference type="ARBA" id="ARBA00010044"/>
    </source>
</evidence>
<evidence type="ECO:0000259" key="16">
    <source>
        <dbReference type="SMART" id="SM00382"/>
    </source>
</evidence>
<organism evidence="17 18">
    <name type="scientific">Bacillus toyonensis</name>
    <dbReference type="NCBI Taxonomy" id="155322"/>
    <lineage>
        <taxon>Bacteria</taxon>
        <taxon>Bacillati</taxon>
        <taxon>Bacillota</taxon>
        <taxon>Bacilli</taxon>
        <taxon>Bacillales</taxon>
        <taxon>Bacillaceae</taxon>
        <taxon>Bacillus</taxon>
        <taxon>Bacillus cereus group</taxon>
    </lineage>
</organism>
<comment type="function">
    <text evidence="14">Acts as a processive, ATP-dependent zinc metallopeptidase for both cytoplasmic and membrane proteins. Plays a role in the quality control of integral membrane proteins.</text>
</comment>
<comment type="subunit">
    <text evidence="14">Homohexamer.</text>
</comment>
<gene>
    <name evidence="14" type="primary">ftsH</name>
    <name evidence="17" type="ORF">COF40_23755</name>
</gene>
<feature type="binding site" evidence="14">
    <location>
        <position position="428"/>
    </location>
    <ligand>
        <name>Zn(2+)</name>
        <dbReference type="ChEBI" id="CHEBI:29105"/>
        <note>catalytic</note>
    </ligand>
</feature>
<keyword evidence="3 14" id="KW-0645">Protease</keyword>
<dbReference type="InterPro" id="IPR027417">
    <property type="entry name" value="P-loop_NTPase"/>
</dbReference>
<evidence type="ECO:0000256" key="6">
    <source>
        <dbReference type="ARBA" id="ARBA00022741"/>
    </source>
</evidence>
<evidence type="ECO:0000256" key="15">
    <source>
        <dbReference type="RuleBase" id="RU003651"/>
    </source>
</evidence>
<name>A0A2C4Q186_9BACI</name>
<dbReference type="GO" id="GO:0030163">
    <property type="term" value="P:protein catabolic process"/>
    <property type="evidence" value="ECO:0007669"/>
    <property type="project" value="UniProtKB-UniRule"/>
</dbReference>
<proteinExistence type="inferred from homology"/>
<feature type="transmembrane region" description="Helical" evidence="14">
    <location>
        <begin position="109"/>
        <end position="131"/>
    </location>
</feature>
<keyword evidence="5 14" id="KW-0479">Metal-binding</keyword>
<dbReference type="EC" id="3.4.24.-" evidence="14"/>
<keyword evidence="6 14" id="KW-0547">Nucleotide-binding</keyword>
<comment type="similarity">
    <text evidence="2 14">In the C-terminal section; belongs to the peptidase M41 family.</text>
</comment>
<feature type="transmembrane region" description="Helical" evidence="14">
    <location>
        <begin position="9"/>
        <end position="27"/>
    </location>
</feature>
<dbReference type="SMART" id="SM00382">
    <property type="entry name" value="AAA"/>
    <property type="match status" value="1"/>
</dbReference>
<dbReference type="GO" id="GO:0008270">
    <property type="term" value="F:zinc ion binding"/>
    <property type="evidence" value="ECO:0007669"/>
    <property type="project" value="UniProtKB-UniRule"/>
</dbReference>
<dbReference type="GO" id="GO:0004176">
    <property type="term" value="F:ATP-dependent peptidase activity"/>
    <property type="evidence" value="ECO:0007669"/>
    <property type="project" value="InterPro"/>
</dbReference>
<dbReference type="GO" id="GO:0051301">
    <property type="term" value="P:cell division"/>
    <property type="evidence" value="ECO:0007669"/>
    <property type="project" value="UniProtKB-KW"/>
</dbReference>
<evidence type="ECO:0000256" key="4">
    <source>
        <dbReference type="ARBA" id="ARBA00022692"/>
    </source>
</evidence>
<dbReference type="Gene3D" id="3.40.50.300">
    <property type="entry name" value="P-loop containing nucleotide triphosphate hydrolases"/>
    <property type="match status" value="1"/>
</dbReference>
<dbReference type="Gene3D" id="1.20.58.760">
    <property type="entry name" value="Peptidase M41"/>
    <property type="match status" value="1"/>
</dbReference>
<evidence type="ECO:0000256" key="10">
    <source>
        <dbReference type="ARBA" id="ARBA00022989"/>
    </source>
</evidence>
<feature type="binding site" evidence="14">
    <location>
        <position position="424"/>
    </location>
    <ligand>
        <name>Zn(2+)</name>
        <dbReference type="ChEBI" id="CHEBI:29105"/>
        <note>catalytic</note>
    </ligand>
</feature>
<evidence type="ECO:0000256" key="8">
    <source>
        <dbReference type="ARBA" id="ARBA00022833"/>
    </source>
</evidence>
<feature type="active site" evidence="14">
    <location>
        <position position="425"/>
    </location>
</feature>
<reference evidence="17 18" key="1">
    <citation type="submission" date="2017-09" db="EMBL/GenBank/DDBJ databases">
        <title>Large-scale bioinformatics analysis of Bacillus genomes uncovers conserved roles of natural products in bacterial physiology.</title>
        <authorList>
            <consortium name="Agbiome Team Llc"/>
            <person name="Bleich R.M."/>
            <person name="Grubbs K.J."/>
            <person name="Santa Maria K.C."/>
            <person name="Allen S.E."/>
            <person name="Farag S."/>
            <person name="Shank E.A."/>
            <person name="Bowers A."/>
        </authorList>
    </citation>
    <scope>NUCLEOTIDE SEQUENCE [LARGE SCALE GENOMIC DNA]</scope>
    <source>
        <strain evidence="17 18">AFS044250</strain>
    </source>
</reference>
<dbReference type="GO" id="GO:0005524">
    <property type="term" value="F:ATP binding"/>
    <property type="evidence" value="ECO:0007669"/>
    <property type="project" value="UniProtKB-UniRule"/>
</dbReference>
<feature type="domain" description="AAA+ ATPase" evidence="16">
    <location>
        <begin position="194"/>
        <end position="333"/>
    </location>
</feature>
<dbReference type="FunFam" id="3.40.50.300:FF:000001">
    <property type="entry name" value="ATP-dependent zinc metalloprotease FtsH"/>
    <property type="match status" value="1"/>
</dbReference>
<protein>
    <recommendedName>
        <fullName evidence="14">ATP-dependent zinc metalloprotease FtsH</fullName>
        <ecNumber evidence="14">3.4.24.-</ecNumber>
    </recommendedName>
</protein>
<dbReference type="CDD" id="cd19501">
    <property type="entry name" value="RecA-like_FtsH"/>
    <property type="match status" value="1"/>
</dbReference>
<keyword evidence="7 14" id="KW-0378">Hydrolase</keyword>
<dbReference type="InterPro" id="IPR003959">
    <property type="entry name" value="ATPase_AAA_core"/>
</dbReference>
<dbReference type="Pfam" id="PF06480">
    <property type="entry name" value="FtsH_ext"/>
    <property type="match status" value="1"/>
</dbReference>
<keyword evidence="17" id="KW-0131">Cell cycle</keyword>
<keyword evidence="14" id="KW-1003">Cell membrane</keyword>
<dbReference type="Pfam" id="PF01434">
    <property type="entry name" value="Peptidase_M41"/>
    <property type="match status" value="1"/>
</dbReference>
<dbReference type="HAMAP" id="MF_01458">
    <property type="entry name" value="FtsH"/>
    <property type="match status" value="1"/>
</dbReference>
<keyword evidence="10 14" id="KW-1133">Transmembrane helix</keyword>
<dbReference type="FunFam" id="1.10.8.60:FF:000001">
    <property type="entry name" value="ATP-dependent zinc metalloprotease FtsH"/>
    <property type="match status" value="1"/>
</dbReference>
<evidence type="ECO:0000256" key="1">
    <source>
        <dbReference type="ARBA" id="ARBA00004370"/>
    </source>
</evidence>
<dbReference type="NCBIfam" id="TIGR01241">
    <property type="entry name" value="FtsH_fam"/>
    <property type="match status" value="1"/>
</dbReference>
<evidence type="ECO:0000256" key="14">
    <source>
        <dbReference type="HAMAP-Rule" id="MF_01458"/>
    </source>
</evidence>
<evidence type="ECO:0000256" key="13">
    <source>
        <dbReference type="ARBA" id="ARBA00061570"/>
    </source>
</evidence>
<dbReference type="FunFam" id="1.20.58.760:FF:000001">
    <property type="entry name" value="ATP-dependent zinc metalloprotease FtsH"/>
    <property type="match status" value="1"/>
</dbReference>
<feature type="binding site" evidence="14">
    <location>
        <begin position="202"/>
        <end position="209"/>
    </location>
    <ligand>
        <name>ATP</name>
        <dbReference type="ChEBI" id="CHEBI:30616"/>
    </ligand>
</feature>
<evidence type="ECO:0000256" key="3">
    <source>
        <dbReference type="ARBA" id="ARBA00022670"/>
    </source>
</evidence>
<keyword evidence="17" id="KW-0132">Cell division</keyword>
<evidence type="ECO:0000313" key="17">
    <source>
        <dbReference type="EMBL" id="PHD64704.1"/>
    </source>
</evidence>
<sequence length="633" mass="70169">MNRIFRNTIFYLLIFLVVIGIVSYFNGSTQKTTSVSYDKFITKLEKGEVRNVQLQPKNGVFEVKGQFNTSSQGEQFVTYAPNTEELQKKINDKAQGAEVKYQPAEETSAWVTFFTSIIPFVIIFILFFFLLNQAQGGGSRVMNFGKSKAKLYNDEKKKVRFRDVAGADEEKQELVEVVEFLKDPRKFAEVGARIPKGVLLVGPPGTGKTLLARAVAGEAGVPFFSISGSDFVEMFVGVGASRVRDLFENAKKNAPCIIFIDEIDAVGRQRGAGLGGGHDEREQTLNQLLVEMDGFGANEGIIIIAATNRPDILDPALLRPGRFDRQITVDRPDVNGREAVLKVHARNKPLDDNINLRAIATRTPGFSGADLENLLNEAALVAARQDKKKIDMSDIDEATDRVIAGPAKKSRVISEKERNIVAFHEAGHTVIGVVLDEADIVHKVTIVPRGQAGGYAVMLPKEDRYFMTKPELLDKITGLLGGRVAEEIVFGEASTGAHNDFQRATGIARRMVTEFGMSDKLGPMQFGSSQGGQVFLGRDFHSEQNYSDAIAHEIDVEMQTIIKECYARANQILTEKRDKLDIIAKTLLEVETLDAEQINHLYDYGRLPERPTTSDDVKVNINMKKDDEDVEDK</sequence>
<dbReference type="GO" id="GO:0005886">
    <property type="term" value="C:plasma membrane"/>
    <property type="evidence" value="ECO:0007669"/>
    <property type="project" value="UniProtKB-SubCell"/>
</dbReference>